<organism evidence="2 3">
    <name type="scientific">Coniosporium apollinis</name>
    <dbReference type="NCBI Taxonomy" id="61459"/>
    <lineage>
        <taxon>Eukaryota</taxon>
        <taxon>Fungi</taxon>
        <taxon>Dikarya</taxon>
        <taxon>Ascomycota</taxon>
        <taxon>Pezizomycotina</taxon>
        <taxon>Dothideomycetes</taxon>
        <taxon>Dothideomycetes incertae sedis</taxon>
        <taxon>Coniosporium</taxon>
    </lineage>
</organism>
<sequence length="247" mass="26829">MFRRALLRVRSSQPSPLRLRPRPQNRTTSTKPPSTRPSDPAAADVLESQSLNAAKAEPSKAQSRLDRTVSRTPRFLRSYLSTLRTAPLTHITAFLLLHELTAIVPLIGLAATFHYTRWLPPYISEGAWVQAGIEKFGRYFRRKGWLGEEGSRREGYWGLGEGGVRWVVEVATAWAVVKALLPLRIAVSVSATPWFARWAVVPVREGVRRLVGLGRRKGVQGTAAGTGAVGGGVMGRKGGVGGGKTGG</sequence>
<dbReference type="PANTHER" id="PTHR28002">
    <property type="entry name" value="MIOREX COMPLEX COMPONENT 11"/>
    <property type="match status" value="1"/>
</dbReference>
<comment type="caution">
    <text evidence="2">The sequence shown here is derived from an EMBL/GenBank/DDBJ whole genome shotgun (WGS) entry which is preliminary data.</text>
</comment>
<accession>A0ABQ9NSN1</accession>
<dbReference type="Pfam" id="PF10306">
    <property type="entry name" value="FLILHELTA"/>
    <property type="match status" value="1"/>
</dbReference>
<name>A0ABQ9NSN1_9PEZI</name>
<protein>
    <recommendedName>
        <fullName evidence="4">DUF1279 domain-containing protein</fullName>
    </recommendedName>
</protein>
<dbReference type="PANTHER" id="PTHR28002:SF1">
    <property type="entry name" value="MIOREX COMPLEX COMPONENT 11"/>
    <property type="match status" value="1"/>
</dbReference>
<reference evidence="2" key="1">
    <citation type="submission" date="2022-10" db="EMBL/GenBank/DDBJ databases">
        <title>Culturing micro-colonial fungi from biological soil crusts in the Mojave desert and describing Neophaeococcomyces mojavensis, and introducing the new genera and species Taxawa tesnikishii.</title>
        <authorList>
            <person name="Kurbessoian T."/>
            <person name="Stajich J.E."/>
        </authorList>
    </citation>
    <scope>NUCLEOTIDE SEQUENCE</scope>
    <source>
        <strain evidence="2">TK_1</strain>
    </source>
</reference>
<evidence type="ECO:0000256" key="1">
    <source>
        <dbReference type="SAM" id="MobiDB-lite"/>
    </source>
</evidence>
<feature type="region of interest" description="Disordered" evidence="1">
    <location>
        <begin position="1"/>
        <end position="41"/>
    </location>
</feature>
<feature type="compositionally biased region" description="Low complexity" evidence="1">
    <location>
        <begin position="8"/>
        <end position="40"/>
    </location>
</feature>
<gene>
    <name evidence="2" type="ORF">H2201_005224</name>
</gene>
<dbReference type="Proteomes" id="UP001172684">
    <property type="component" value="Unassembled WGS sequence"/>
</dbReference>
<proteinExistence type="predicted"/>
<keyword evidence="3" id="KW-1185">Reference proteome</keyword>
<evidence type="ECO:0008006" key="4">
    <source>
        <dbReference type="Google" id="ProtNLM"/>
    </source>
</evidence>
<evidence type="ECO:0000313" key="2">
    <source>
        <dbReference type="EMBL" id="KAJ9664476.1"/>
    </source>
</evidence>
<dbReference type="InterPro" id="IPR018811">
    <property type="entry name" value="MRX11"/>
</dbReference>
<evidence type="ECO:0000313" key="3">
    <source>
        <dbReference type="Proteomes" id="UP001172684"/>
    </source>
</evidence>
<dbReference type="EMBL" id="JAPDRL010000037">
    <property type="protein sequence ID" value="KAJ9664476.1"/>
    <property type="molecule type" value="Genomic_DNA"/>
</dbReference>